<dbReference type="Proteomes" id="UP000224567">
    <property type="component" value="Unassembled WGS sequence"/>
</dbReference>
<keyword evidence="2" id="KW-1185">Reference proteome</keyword>
<evidence type="ECO:0000313" key="2">
    <source>
        <dbReference type="Proteomes" id="UP000224567"/>
    </source>
</evidence>
<dbReference type="AlphaFoldDB" id="A0A2G2VNM6"/>
<proteinExistence type="predicted"/>
<reference evidence="1 2" key="1">
    <citation type="journal article" date="2017" name="Genome Biol.">
        <title>New reference genome sequences of hot pepper reveal the massive evolution of plant disease-resistance genes by retroduplication.</title>
        <authorList>
            <person name="Kim S."/>
            <person name="Park J."/>
            <person name="Yeom S.I."/>
            <person name="Kim Y.M."/>
            <person name="Seo E."/>
            <person name="Kim K.T."/>
            <person name="Kim M.S."/>
            <person name="Lee J.M."/>
            <person name="Cheong K."/>
            <person name="Shin H.S."/>
            <person name="Kim S.B."/>
            <person name="Han K."/>
            <person name="Lee J."/>
            <person name="Park M."/>
            <person name="Lee H.A."/>
            <person name="Lee H.Y."/>
            <person name="Lee Y."/>
            <person name="Oh S."/>
            <person name="Lee J.H."/>
            <person name="Choi E."/>
            <person name="Choi E."/>
            <person name="Lee S.E."/>
            <person name="Jeon J."/>
            <person name="Kim H."/>
            <person name="Choi G."/>
            <person name="Song H."/>
            <person name="Lee J."/>
            <person name="Lee S.C."/>
            <person name="Kwon J.K."/>
            <person name="Lee H.Y."/>
            <person name="Koo N."/>
            <person name="Hong Y."/>
            <person name="Kim R.W."/>
            <person name="Kang W.H."/>
            <person name="Huh J.H."/>
            <person name="Kang B.C."/>
            <person name="Yang T.J."/>
            <person name="Lee Y.H."/>
            <person name="Bennetzen J.L."/>
            <person name="Choi D."/>
        </authorList>
    </citation>
    <scope>NUCLEOTIDE SEQUENCE [LARGE SCALE GENOMIC DNA]</scope>
    <source>
        <strain evidence="2">cv. PBC81</strain>
    </source>
</reference>
<protein>
    <submittedName>
        <fullName evidence="1">Uncharacterized protein</fullName>
    </submittedName>
</protein>
<evidence type="ECO:0000313" key="1">
    <source>
        <dbReference type="EMBL" id="PHT34572.1"/>
    </source>
</evidence>
<name>A0A2G2VNM6_CAPBA</name>
<sequence>MHILRELPFLHKNNIGAPHGETLGQMNPLSMRSFNCSFSSLSSAGDILYGGIDMGRVSGRRSMPKSIPLSRGIPRRSFGMISEYSFTMGTDSILGVLEMESLS</sequence>
<gene>
    <name evidence="1" type="ORF">CQW23_26372</name>
</gene>
<reference evidence="2" key="2">
    <citation type="journal article" date="2017" name="J. Anim. Genet.">
        <title>Multiple reference genome sequences of hot pepper reveal the massive evolution of plant disease resistance genes by retroduplication.</title>
        <authorList>
            <person name="Kim S."/>
            <person name="Park J."/>
            <person name="Yeom S.-I."/>
            <person name="Kim Y.-M."/>
            <person name="Seo E."/>
            <person name="Kim K.-T."/>
            <person name="Kim M.-S."/>
            <person name="Lee J.M."/>
            <person name="Cheong K."/>
            <person name="Shin H.-S."/>
            <person name="Kim S.-B."/>
            <person name="Han K."/>
            <person name="Lee J."/>
            <person name="Park M."/>
            <person name="Lee H.-A."/>
            <person name="Lee H.-Y."/>
            <person name="Lee Y."/>
            <person name="Oh S."/>
            <person name="Lee J.H."/>
            <person name="Choi E."/>
            <person name="Choi E."/>
            <person name="Lee S.E."/>
            <person name="Jeon J."/>
            <person name="Kim H."/>
            <person name="Choi G."/>
            <person name="Song H."/>
            <person name="Lee J."/>
            <person name="Lee S.-C."/>
            <person name="Kwon J.-K."/>
            <person name="Lee H.-Y."/>
            <person name="Koo N."/>
            <person name="Hong Y."/>
            <person name="Kim R.W."/>
            <person name="Kang W.-H."/>
            <person name="Huh J.H."/>
            <person name="Kang B.-C."/>
            <person name="Yang T.-J."/>
            <person name="Lee Y.-H."/>
            <person name="Bennetzen J.L."/>
            <person name="Choi D."/>
        </authorList>
    </citation>
    <scope>NUCLEOTIDE SEQUENCE [LARGE SCALE GENOMIC DNA]</scope>
    <source>
        <strain evidence="2">cv. PBC81</strain>
    </source>
</reference>
<comment type="caution">
    <text evidence="1">The sequence shown here is derived from an EMBL/GenBank/DDBJ whole genome shotgun (WGS) entry which is preliminary data.</text>
</comment>
<dbReference type="EMBL" id="MLFT02000011">
    <property type="protein sequence ID" value="PHT34572.1"/>
    <property type="molecule type" value="Genomic_DNA"/>
</dbReference>
<organism evidence="1 2">
    <name type="scientific">Capsicum baccatum</name>
    <name type="common">Peruvian pepper</name>
    <dbReference type="NCBI Taxonomy" id="33114"/>
    <lineage>
        <taxon>Eukaryota</taxon>
        <taxon>Viridiplantae</taxon>
        <taxon>Streptophyta</taxon>
        <taxon>Embryophyta</taxon>
        <taxon>Tracheophyta</taxon>
        <taxon>Spermatophyta</taxon>
        <taxon>Magnoliopsida</taxon>
        <taxon>eudicotyledons</taxon>
        <taxon>Gunneridae</taxon>
        <taxon>Pentapetalae</taxon>
        <taxon>asterids</taxon>
        <taxon>lamiids</taxon>
        <taxon>Solanales</taxon>
        <taxon>Solanaceae</taxon>
        <taxon>Solanoideae</taxon>
        <taxon>Capsiceae</taxon>
        <taxon>Capsicum</taxon>
    </lineage>
</organism>
<accession>A0A2G2VNM6</accession>